<sequence>MPPRATSRPSLPSARRSSTAQFGKAGPEPVPGLLYYEFLPLVRRSKVTGRLEFQEFEDVLERASDWYSQVRGYRAVTLETVQFKFKDREPSEKCIPTFDKDGCNPAAAKRHYYGDGLRIWLFPSELHAAGGAELGYRDLLPRGTKDKTQSSYETVPEILERFNYSQASGQDPVPGKIISVESRDVEDSNQSNASCAATALEGDLLTCHNIFSFRVFFYRGKPTRERIQIHDVVPKPLDCYTFEEFTGVLKRASQWLQDQGPLRLYNVQTLFVKAKLHAPPGSMLSRKVSSLVRYLKVLRVVYTTFPEASLEFTSLQFPRCLSHRVFIPSLTVAGEDIKVAQAIRALKNKMSLWSSMLRGNILCAESLTVDFLPFGQGANDSINASVPNGREPQGQATARVVLYFRVYTDCPDIRARANSPVSMVAQSQFYSSRDESRRCRIM</sequence>
<proteinExistence type="predicted"/>
<gene>
    <name evidence="1" type="ORF">HPB47_002500</name>
</gene>
<organism evidence="1 2">
    <name type="scientific">Ixodes persulcatus</name>
    <name type="common">Taiga tick</name>
    <dbReference type="NCBI Taxonomy" id="34615"/>
    <lineage>
        <taxon>Eukaryota</taxon>
        <taxon>Metazoa</taxon>
        <taxon>Ecdysozoa</taxon>
        <taxon>Arthropoda</taxon>
        <taxon>Chelicerata</taxon>
        <taxon>Arachnida</taxon>
        <taxon>Acari</taxon>
        <taxon>Parasitiformes</taxon>
        <taxon>Ixodida</taxon>
        <taxon>Ixodoidea</taxon>
        <taxon>Ixodidae</taxon>
        <taxon>Ixodinae</taxon>
        <taxon>Ixodes</taxon>
    </lineage>
</organism>
<evidence type="ECO:0000313" key="1">
    <source>
        <dbReference type="EMBL" id="KAG0421602.1"/>
    </source>
</evidence>
<evidence type="ECO:0000313" key="2">
    <source>
        <dbReference type="Proteomes" id="UP000805193"/>
    </source>
</evidence>
<reference evidence="1 2" key="1">
    <citation type="journal article" date="2020" name="Cell">
        <title>Large-Scale Comparative Analyses of Tick Genomes Elucidate Their Genetic Diversity and Vector Capacities.</title>
        <authorList>
            <consortium name="Tick Genome and Microbiome Consortium (TIGMIC)"/>
            <person name="Jia N."/>
            <person name="Wang J."/>
            <person name="Shi W."/>
            <person name="Du L."/>
            <person name="Sun Y."/>
            <person name="Zhan W."/>
            <person name="Jiang J.F."/>
            <person name="Wang Q."/>
            <person name="Zhang B."/>
            <person name="Ji P."/>
            <person name="Bell-Sakyi L."/>
            <person name="Cui X.M."/>
            <person name="Yuan T.T."/>
            <person name="Jiang B.G."/>
            <person name="Yang W.F."/>
            <person name="Lam T.T."/>
            <person name="Chang Q.C."/>
            <person name="Ding S.J."/>
            <person name="Wang X.J."/>
            <person name="Zhu J.G."/>
            <person name="Ruan X.D."/>
            <person name="Zhao L."/>
            <person name="Wei J.T."/>
            <person name="Ye R.Z."/>
            <person name="Que T.C."/>
            <person name="Du C.H."/>
            <person name="Zhou Y.H."/>
            <person name="Cheng J.X."/>
            <person name="Dai P.F."/>
            <person name="Guo W.B."/>
            <person name="Han X.H."/>
            <person name="Huang E.J."/>
            <person name="Li L.F."/>
            <person name="Wei W."/>
            <person name="Gao Y.C."/>
            <person name="Liu J.Z."/>
            <person name="Shao H.Z."/>
            <person name="Wang X."/>
            <person name="Wang C.C."/>
            <person name="Yang T.C."/>
            <person name="Huo Q.B."/>
            <person name="Li W."/>
            <person name="Chen H.Y."/>
            <person name="Chen S.E."/>
            <person name="Zhou L.G."/>
            <person name="Ni X.B."/>
            <person name="Tian J.H."/>
            <person name="Sheng Y."/>
            <person name="Liu T."/>
            <person name="Pan Y.S."/>
            <person name="Xia L.Y."/>
            <person name="Li J."/>
            <person name="Zhao F."/>
            <person name="Cao W.C."/>
        </authorList>
    </citation>
    <scope>NUCLEOTIDE SEQUENCE [LARGE SCALE GENOMIC DNA]</scope>
    <source>
        <strain evidence="1">Iper-2018</strain>
    </source>
</reference>
<accession>A0AC60PL02</accession>
<protein>
    <submittedName>
        <fullName evidence="1">Uncharacterized protein</fullName>
    </submittedName>
</protein>
<keyword evidence="2" id="KW-1185">Reference proteome</keyword>
<dbReference type="Proteomes" id="UP000805193">
    <property type="component" value="Unassembled WGS sequence"/>
</dbReference>
<dbReference type="EMBL" id="JABSTQ010010344">
    <property type="protein sequence ID" value="KAG0421602.1"/>
    <property type="molecule type" value="Genomic_DNA"/>
</dbReference>
<name>A0AC60PL02_IXOPE</name>
<comment type="caution">
    <text evidence="1">The sequence shown here is derived from an EMBL/GenBank/DDBJ whole genome shotgun (WGS) entry which is preliminary data.</text>
</comment>